<dbReference type="NCBIfam" id="NF002332">
    <property type="entry name" value="PRK01293.1"/>
    <property type="match status" value="1"/>
</dbReference>
<evidence type="ECO:0000313" key="5">
    <source>
        <dbReference type="EMBL" id="RZH32633.1"/>
    </source>
</evidence>
<evidence type="ECO:0000256" key="1">
    <source>
        <dbReference type="ARBA" id="ARBA00022679"/>
    </source>
</evidence>
<evidence type="ECO:0000313" key="6">
    <source>
        <dbReference type="Proteomes" id="UP000294065"/>
    </source>
</evidence>
<dbReference type="EMBL" id="SGTH01000001">
    <property type="protein sequence ID" value="RZH32633.1"/>
    <property type="molecule type" value="Genomic_DNA"/>
</dbReference>
<evidence type="ECO:0000256" key="2">
    <source>
        <dbReference type="ARBA" id="ARBA00022695"/>
    </source>
</evidence>
<dbReference type="AlphaFoldDB" id="A0AAE8GBV3"/>
<proteinExistence type="predicted"/>
<dbReference type="InterPro" id="IPR048903">
    <property type="entry name" value="MdcG_N"/>
</dbReference>
<feature type="domain" description="Phosphoribosyl-dephospho-CoA transferase MdcG N-terminal" evidence="4">
    <location>
        <begin position="9"/>
        <end position="79"/>
    </location>
</feature>
<keyword evidence="1" id="KW-0808">Transferase</keyword>
<evidence type="ECO:0000259" key="3">
    <source>
        <dbReference type="Pfam" id="PF10620"/>
    </source>
</evidence>
<protein>
    <submittedName>
        <fullName evidence="5">Malonate decarboxylase holo-ACP synthase</fullName>
    </submittedName>
</protein>
<dbReference type="InterPro" id="IPR049180">
    <property type="entry name" value="MdcG_C"/>
</dbReference>
<dbReference type="NCBIfam" id="TIGR03135">
    <property type="entry name" value="malonate_mdcG"/>
    <property type="match status" value="1"/>
</dbReference>
<reference evidence="5 6" key="1">
    <citation type="submission" date="2019-02" db="EMBL/GenBank/DDBJ databases">
        <title>The Batch Genome Submission of Acinetobacter spp. strains.</title>
        <authorList>
            <person name="Qin J."/>
            <person name="Hu Y."/>
            <person name="Ye H."/>
            <person name="Wei L."/>
            <person name="Feng Y."/>
            <person name="Zong Z."/>
        </authorList>
    </citation>
    <scope>NUCLEOTIDE SEQUENCE [LARGE SCALE GENOMIC DNA]</scope>
    <source>
        <strain evidence="5 6">WCHAP100012</strain>
    </source>
</reference>
<dbReference type="GO" id="GO:0016779">
    <property type="term" value="F:nucleotidyltransferase activity"/>
    <property type="evidence" value="ECO:0007669"/>
    <property type="project" value="UniProtKB-KW"/>
</dbReference>
<keyword evidence="2" id="KW-0548">Nucleotidyltransferase</keyword>
<organism evidence="5 6">
    <name type="scientific">Acinetobacter pittii</name>
    <name type="common">Acinetobacter genomosp. 3</name>
    <dbReference type="NCBI Taxonomy" id="48296"/>
    <lineage>
        <taxon>Bacteria</taxon>
        <taxon>Pseudomonadati</taxon>
        <taxon>Pseudomonadota</taxon>
        <taxon>Gammaproteobacteria</taxon>
        <taxon>Moraxellales</taxon>
        <taxon>Moraxellaceae</taxon>
        <taxon>Acinetobacter</taxon>
        <taxon>Acinetobacter calcoaceticus/baumannii complex</taxon>
    </lineage>
</organism>
<dbReference type="Proteomes" id="UP000294065">
    <property type="component" value="Unassembled WGS sequence"/>
</dbReference>
<evidence type="ECO:0000259" key="4">
    <source>
        <dbReference type="Pfam" id="PF20866"/>
    </source>
</evidence>
<gene>
    <name evidence="5" type="ORF">EXD98_05410</name>
</gene>
<comment type="caution">
    <text evidence="5">The sequence shown here is derived from an EMBL/GenBank/DDBJ whole genome shotgun (WGS) entry which is preliminary data.</text>
</comment>
<dbReference type="RefSeq" id="WP_081035445.1">
    <property type="nucleotide sequence ID" value="NZ_CAJHHG010000001.1"/>
</dbReference>
<dbReference type="InterPro" id="IPR017557">
    <property type="entry name" value="Holo-ACP_synthase"/>
</dbReference>
<dbReference type="Pfam" id="PF20866">
    <property type="entry name" value="MdcG_N"/>
    <property type="match status" value="1"/>
</dbReference>
<feature type="domain" description="Phosphoribosyl-dephospho-CoA transferase MdcG C-terminal" evidence="3">
    <location>
        <begin position="92"/>
        <end position="202"/>
    </location>
</feature>
<name>A0AAE8GBV3_ACIPI</name>
<sequence length="204" mass="22959">MVMKLKLEAHDLLWGMTVDYLADDAPYWVKEVLQRGDPVVVRRAITPVDQVAVGVRGQFRHQRYAAQMSRSAISRQLKPEALTNLDAVTQQFEHLVERLQSISNIMKNFSGCWGYTGSFGFELATGIKTVTEQSDIDLLIRAEQPFAKKQAVELLENFQQAGLNVDIQLQLPQGGLALKEWARNSGKVLLKRPEGAVLVENPWN</sequence>
<accession>A0AAE8GBV3</accession>
<dbReference type="Pfam" id="PF10620">
    <property type="entry name" value="MdcG"/>
    <property type="match status" value="1"/>
</dbReference>